<dbReference type="EMBL" id="JBHSOE010000019">
    <property type="protein sequence ID" value="MFC5656644.1"/>
    <property type="molecule type" value="Genomic_DNA"/>
</dbReference>
<evidence type="ECO:0000256" key="2">
    <source>
        <dbReference type="SAM" id="MobiDB-lite"/>
    </source>
</evidence>
<evidence type="ECO:0000313" key="5">
    <source>
        <dbReference type="Proteomes" id="UP001596065"/>
    </source>
</evidence>
<gene>
    <name evidence="4" type="ORF">ACFP3J_14260</name>
</gene>
<keyword evidence="1" id="KW-0418">Kinase</keyword>
<proteinExistence type="predicted"/>
<keyword evidence="4" id="KW-0547">Nucleotide-binding</keyword>
<feature type="compositionally biased region" description="Polar residues" evidence="2">
    <location>
        <begin position="169"/>
        <end position="186"/>
    </location>
</feature>
<dbReference type="Pfam" id="PF13581">
    <property type="entry name" value="HATPase_c_2"/>
    <property type="match status" value="1"/>
</dbReference>
<dbReference type="PANTHER" id="PTHR35526">
    <property type="entry name" value="ANTI-SIGMA-F FACTOR RSBW-RELATED"/>
    <property type="match status" value="1"/>
</dbReference>
<sequence length="196" mass="21143">METHKFALPVPASLIAVTDARHRAVRAIGRWSGEWDAEVLQTAELVLSELLTNAVQHAGSSHILLALRPLADVLRIEVHDTSASLPKVGLPDTYSESGRGMVLVSALADRFGTERTHGGKCCWAEIDLSSGPGQRFSIGFSHHDFRGDRSVPQRHCGHRTPDGYDHSAPNETSEAPPSRAATSQVPADTHPGDSRC</sequence>
<dbReference type="InterPro" id="IPR003594">
    <property type="entry name" value="HATPase_dom"/>
</dbReference>
<dbReference type="CDD" id="cd16936">
    <property type="entry name" value="HATPase_RsbW-like"/>
    <property type="match status" value="1"/>
</dbReference>
<dbReference type="PANTHER" id="PTHR35526:SF3">
    <property type="entry name" value="ANTI-SIGMA-F FACTOR RSBW"/>
    <property type="match status" value="1"/>
</dbReference>
<organism evidence="4 5">
    <name type="scientific">Streptomyces nogalater</name>
    <dbReference type="NCBI Taxonomy" id="38314"/>
    <lineage>
        <taxon>Bacteria</taxon>
        <taxon>Bacillati</taxon>
        <taxon>Actinomycetota</taxon>
        <taxon>Actinomycetes</taxon>
        <taxon>Kitasatosporales</taxon>
        <taxon>Streptomycetaceae</taxon>
        <taxon>Streptomyces</taxon>
    </lineage>
</organism>
<dbReference type="RefSeq" id="WP_344349176.1">
    <property type="nucleotide sequence ID" value="NZ_BAAASM010000024.1"/>
</dbReference>
<accession>A0ABW0WIM4</accession>
<comment type="caution">
    <text evidence="4">The sequence shown here is derived from an EMBL/GenBank/DDBJ whole genome shotgun (WGS) entry which is preliminary data.</text>
</comment>
<reference evidence="5" key="1">
    <citation type="journal article" date="2019" name="Int. J. Syst. Evol. Microbiol.">
        <title>The Global Catalogue of Microorganisms (GCM) 10K type strain sequencing project: providing services to taxonomists for standard genome sequencing and annotation.</title>
        <authorList>
            <consortium name="The Broad Institute Genomics Platform"/>
            <consortium name="The Broad Institute Genome Sequencing Center for Infectious Disease"/>
            <person name="Wu L."/>
            <person name="Ma J."/>
        </authorList>
    </citation>
    <scope>NUCLEOTIDE SEQUENCE [LARGE SCALE GENOMIC DNA]</scope>
    <source>
        <strain evidence="5">KCTC 5701</strain>
    </source>
</reference>
<dbReference type="InterPro" id="IPR050267">
    <property type="entry name" value="Anti-sigma-factor_SerPK"/>
</dbReference>
<feature type="region of interest" description="Disordered" evidence="2">
    <location>
        <begin position="149"/>
        <end position="196"/>
    </location>
</feature>
<keyword evidence="1" id="KW-0723">Serine/threonine-protein kinase</keyword>
<dbReference type="Proteomes" id="UP001596065">
    <property type="component" value="Unassembled WGS sequence"/>
</dbReference>
<dbReference type="InterPro" id="IPR036890">
    <property type="entry name" value="HATPase_C_sf"/>
</dbReference>
<feature type="domain" description="Histidine kinase/HSP90-like ATPase" evidence="3">
    <location>
        <begin position="11"/>
        <end position="123"/>
    </location>
</feature>
<dbReference type="Gene3D" id="3.30.565.10">
    <property type="entry name" value="Histidine kinase-like ATPase, C-terminal domain"/>
    <property type="match status" value="1"/>
</dbReference>
<dbReference type="SUPFAM" id="SSF55874">
    <property type="entry name" value="ATPase domain of HSP90 chaperone/DNA topoisomerase II/histidine kinase"/>
    <property type="match status" value="1"/>
</dbReference>
<evidence type="ECO:0000256" key="1">
    <source>
        <dbReference type="ARBA" id="ARBA00022527"/>
    </source>
</evidence>
<keyword evidence="1" id="KW-0808">Transferase</keyword>
<protein>
    <submittedName>
        <fullName evidence="4">ATP-binding protein</fullName>
    </submittedName>
</protein>
<dbReference type="GO" id="GO:0005524">
    <property type="term" value="F:ATP binding"/>
    <property type="evidence" value="ECO:0007669"/>
    <property type="project" value="UniProtKB-KW"/>
</dbReference>
<name>A0ABW0WIM4_STRNO</name>
<evidence type="ECO:0000313" key="4">
    <source>
        <dbReference type="EMBL" id="MFC5656644.1"/>
    </source>
</evidence>
<keyword evidence="4" id="KW-0067">ATP-binding</keyword>
<keyword evidence="5" id="KW-1185">Reference proteome</keyword>
<evidence type="ECO:0000259" key="3">
    <source>
        <dbReference type="Pfam" id="PF13581"/>
    </source>
</evidence>